<evidence type="ECO:0000313" key="2">
    <source>
        <dbReference type="Proteomes" id="UP000325313"/>
    </source>
</evidence>
<name>A0A5B0NF93_PUCGR</name>
<organism evidence="1 2">
    <name type="scientific">Puccinia graminis f. sp. tritici</name>
    <dbReference type="NCBI Taxonomy" id="56615"/>
    <lineage>
        <taxon>Eukaryota</taxon>
        <taxon>Fungi</taxon>
        <taxon>Dikarya</taxon>
        <taxon>Basidiomycota</taxon>
        <taxon>Pucciniomycotina</taxon>
        <taxon>Pucciniomycetes</taxon>
        <taxon>Pucciniales</taxon>
        <taxon>Pucciniaceae</taxon>
        <taxon>Puccinia</taxon>
    </lineage>
</organism>
<evidence type="ECO:0000313" key="1">
    <source>
        <dbReference type="EMBL" id="KAA1086459.1"/>
    </source>
</evidence>
<accession>A0A5B0NF93</accession>
<dbReference type="EMBL" id="VDEP01000410">
    <property type="protein sequence ID" value="KAA1086459.1"/>
    <property type="molecule type" value="Genomic_DNA"/>
</dbReference>
<gene>
    <name evidence="1" type="ORF">PGTUg99_018141</name>
</gene>
<protein>
    <submittedName>
        <fullName evidence="1">Uncharacterized protein</fullName>
    </submittedName>
</protein>
<sequence>MHIFLRLTVGCIAMDELSDGVKDAISHCNGMEGGFATLQSMDSSRLDPGCSTVSEKAYKEMDLLSKLESRPCNSQPSNDTPYFSYLRLVETGGERYLTIPIRKLTLNRSLIGFLKVTSESNHGKELKKKAYT</sequence>
<dbReference type="AlphaFoldDB" id="A0A5B0NF93"/>
<dbReference type="Proteomes" id="UP000325313">
    <property type="component" value="Unassembled WGS sequence"/>
</dbReference>
<comment type="caution">
    <text evidence="1">The sequence shown here is derived from an EMBL/GenBank/DDBJ whole genome shotgun (WGS) entry which is preliminary data.</text>
</comment>
<reference evidence="1 2" key="1">
    <citation type="submission" date="2019-05" db="EMBL/GenBank/DDBJ databases">
        <title>Emergence of the Ug99 lineage of the wheat stem rust pathogen through somatic hybridization.</title>
        <authorList>
            <person name="Li F."/>
            <person name="Upadhyaya N.M."/>
            <person name="Sperschneider J."/>
            <person name="Matny O."/>
            <person name="Nguyen-Phuc H."/>
            <person name="Mago R."/>
            <person name="Raley C."/>
            <person name="Miller M.E."/>
            <person name="Silverstein K.A.T."/>
            <person name="Henningsen E."/>
            <person name="Hirsch C.D."/>
            <person name="Visser B."/>
            <person name="Pretorius Z.A."/>
            <person name="Steffenson B.J."/>
            <person name="Schwessinger B."/>
            <person name="Dodds P.N."/>
            <person name="Figueroa M."/>
        </authorList>
    </citation>
    <scope>NUCLEOTIDE SEQUENCE [LARGE SCALE GENOMIC DNA]</scope>
    <source>
        <strain evidence="1 2">Ug99</strain>
    </source>
</reference>
<proteinExistence type="predicted"/>